<dbReference type="AlphaFoldDB" id="A0AAD4LJR1"/>
<accession>A0AAD4LJR1</accession>
<protein>
    <submittedName>
        <fullName evidence="1">Uncharacterized protein</fullName>
    </submittedName>
</protein>
<evidence type="ECO:0000313" key="1">
    <source>
        <dbReference type="EMBL" id="KAH8991018.1"/>
    </source>
</evidence>
<keyword evidence="2" id="KW-1185">Reference proteome</keyword>
<proteinExistence type="predicted"/>
<gene>
    <name evidence="1" type="ORF">EDB92DRAFT_1862762</name>
</gene>
<comment type="caution">
    <text evidence="1">The sequence shown here is derived from an EMBL/GenBank/DDBJ whole genome shotgun (WGS) entry which is preliminary data.</text>
</comment>
<sequence>MCGASSDYRRRRPLNRILQLSEVNMASHLPSCLLSQGTRVRRESCSSIIFVVFGGRGYATALTMHVTDNWPIVTPSPAESAIKYVRGSESLPLLVYNAFLDSASTNNEVHVLRVSRADGEGDHVIGGEHFLVDVVSEAGQRKYLPLQARATPLPRPCIAGDAACRARDSMHSPRPCPT</sequence>
<evidence type="ECO:0000313" key="2">
    <source>
        <dbReference type="Proteomes" id="UP001201163"/>
    </source>
</evidence>
<dbReference type="Proteomes" id="UP001201163">
    <property type="component" value="Unassembled WGS sequence"/>
</dbReference>
<organism evidence="1 2">
    <name type="scientific">Lactarius akahatsu</name>
    <dbReference type="NCBI Taxonomy" id="416441"/>
    <lineage>
        <taxon>Eukaryota</taxon>
        <taxon>Fungi</taxon>
        <taxon>Dikarya</taxon>
        <taxon>Basidiomycota</taxon>
        <taxon>Agaricomycotina</taxon>
        <taxon>Agaricomycetes</taxon>
        <taxon>Russulales</taxon>
        <taxon>Russulaceae</taxon>
        <taxon>Lactarius</taxon>
    </lineage>
</organism>
<name>A0AAD4LJR1_9AGAM</name>
<dbReference type="EMBL" id="JAKELL010000028">
    <property type="protein sequence ID" value="KAH8991018.1"/>
    <property type="molecule type" value="Genomic_DNA"/>
</dbReference>
<reference evidence="1" key="1">
    <citation type="submission" date="2022-01" db="EMBL/GenBank/DDBJ databases">
        <title>Comparative genomics reveals a dynamic genome evolution in the ectomycorrhizal milk-cap (Lactarius) mushrooms.</title>
        <authorList>
            <consortium name="DOE Joint Genome Institute"/>
            <person name="Lebreton A."/>
            <person name="Tang N."/>
            <person name="Kuo A."/>
            <person name="LaButti K."/>
            <person name="Drula E."/>
            <person name="Barry K."/>
            <person name="Clum A."/>
            <person name="Lipzen A."/>
            <person name="Mousain D."/>
            <person name="Ng V."/>
            <person name="Wang R."/>
            <person name="Wang X."/>
            <person name="Dai Y."/>
            <person name="Henrissat B."/>
            <person name="Grigoriev I.V."/>
            <person name="Guerin-Laguette A."/>
            <person name="Yu F."/>
            <person name="Martin F.M."/>
        </authorList>
    </citation>
    <scope>NUCLEOTIDE SEQUENCE</scope>
    <source>
        <strain evidence="1">QP</strain>
    </source>
</reference>